<dbReference type="SUPFAM" id="SSF57756">
    <property type="entry name" value="Retrovirus zinc finger-like domains"/>
    <property type="match status" value="1"/>
</dbReference>
<dbReference type="GO" id="GO:0003676">
    <property type="term" value="F:nucleic acid binding"/>
    <property type="evidence" value="ECO:0007669"/>
    <property type="project" value="InterPro"/>
</dbReference>
<dbReference type="EMBL" id="BPVZ01000044">
    <property type="protein sequence ID" value="GKV15815.1"/>
    <property type="molecule type" value="Genomic_DNA"/>
</dbReference>
<reference evidence="3 4" key="1">
    <citation type="journal article" date="2021" name="Commun. Biol.">
        <title>The genome of Shorea leprosula (Dipterocarpaceae) highlights the ecological relevance of drought in aseasonal tropical rainforests.</title>
        <authorList>
            <person name="Ng K.K.S."/>
            <person name="Kobayashi M.J."/>
            <person name="Fawcett J.A."/>
            <person name="Hatakeyama M."/>
            <person name="Paape T."/>
            <person name="Ng C.H."/>
            <person name="Ang C.C."/>
            <person name="Tnah L.H."/>
            <person name="Lee C.T."/>
            <person name="Nishiyama T."/>
            <person name="Sese J."/>
            <person name="O'Brien M.J."/>
            <person name="Copetti D."/>
            <person name="Mohd Noor M.I."/>
            <person name="Ong R.C."/>
            <person name="Putra M."/>
            <person name="Sireger I.Z."/>
            <person name="Indrioko S."/>
            <person name="Kosugi Y."/>
            <person name="Izuno A."/>
            <person name="Isagi Y."/>
            <person name="Lee S.L."/>
            <person name="Shimizu K.K."/>
        </authorList>
    </citation>
    <scope>NUCLEOTIDE SEQUENCE [LARGE SCALE GENOMIC DNA]</scope>
    <source>
        <strain evidence="3">214</strain>
    </source>
</reference>
<evidence type="ECO:0000259" key="2">
    <source>
        <dbReference type="PROSITE" id="PS50158"/>
    </source>
</evidence>
<sequence length="348" mass="40487">MASQTHFVDGHLITRPPYFDGTNYQYWKNKMSIRLEANSYEMWDCIARGPYKVLVRDKNNKLVPKDPASYDDADRKRLQINAQAKNALFCALHPSEYDRISACESAKEMWDKLQVAYEGTNEVKKSKISMLVKKYELFKMKSDEDIKDMFTRFTKITNELKLFDRVLPKEDKVRKIPRSLPKSWCSIKTTIEEAHDLSAMTVDMLQGKLFTPFKSSSKDESDSDEEDDEEFVLLAQKFKRLLRKDKLKNQGQQKKNYKSSKGKGESSKKDEIICYKCKKVGHIKFECPNNDEKSLKAKKKKKAMVATWSYSEDSSSSKEESGMEAHICLMANVSWQMMTQMREVSRKN</sequence>
<dbReference type="Gene3D" id="4.10.60.10">
    <property type="entry name" value="Zinc finger, CCHC-type"/>
    <property type="match status" value="1"/>
</dbReference>
<dbReference type="Pfam" id="PF00098">
    <property type="entry name" value="zf-CCHC"/>
    <property type="match status" value="1"/>
</dbReference>
<gene>
    <name evidence="3" type="ORF">SLEP1_g26564</name>
</gene>
<keyword evidence="1" id="KW-0863">Zinc-finger</keyword>
<dbReference type="PROSITE" id="PS50158">
    <property type="entry name" value="ZF_CCHC"/>
    <property type="match status" value="1"/>
</dbReference>
<dbReference type="SMART" id="SM00343">
    <property type="entry name" value="ZnF_C2HC"/>
    <property type="match status" value="1"/>
</dbReference>
<proteinExistence type="predicted"/>
<name>A0AAV5JUI9_9ROSI</name>
<dbReference type="AlphaFoldDB" id="A0AAV5JUI9"/>
<protein>
    <recommendedName>
        <fullName evidence="2">CCHC-type domain-containing protein</fullName>
    </recommendedName>
</protein>
<dbReference type="Pfam" id="PF14223">
    <property type="entry name" value="Retrotran_gag_2"/>
    <property type="match status" value="1"/>
</dbReference>
<organism evidence="3 4">
    <name type="scientific">Rubroshorea leprosula</name>
    <dbReference type="NCBI Taxonomy" id="152421"/>
    <lineage>
        <taxon>Eukaryota</taxon>
        <taxon>Viridiplantae</taxon>
        <taxon>Streptophyta</taxon>
        <taxon>Embryophyta</taxon>
        <taxon>Tracheophyta</taxon>
        <taxon>Spermatophyta</taxon>
        <taxon>Magnoliopsida</taxon>
        <taxon>eudicotyledons</taxon>
        <taxon>Gunneridae</taxon>
        <taxon>Pentapetalae</taxon>
        <taxon>rosids</taxon>
        <taxon>malvids</taxon>
        <taxon>Malvales</taxon>
        <taxon>Dipterocarpaceae</taxon>
        <taxon>Rubroshorea</taxon>
    </lineage>
</organism>
<feature type="domain" description="CCHC-type" evidence="2">
    <location>
        <begin position="274"/>
        <end position="289"/>
    </location>
</feature>
<keyword evidence="1" id="KW-0479">Metal-binding</keyword>
<evidence type="ECO:0000313" key="4">
    <source>
        <dbReference type="Proteomes" id="UP001054252"/>
    </source>
</evidence>
<accession>A0AAV5JUI9</accession>
<evidence type="ECO:0000256" key="1">
    <source>
        <dbReference type="PROSITE-ProRule" id="PRU00047"/>
    </source>
</evidence>
<keyword evidence="4" id="KW-1185">Reference proteome</keyword>
<comment type="caution">
    <text evidence="3">The sequence shown here is derived from an EMBL/GenBank/DDBJ whole genome shotgun (WGS) entry which is preliminary data.</text>
</comment>
<dbReference type="Proteomes" id="UP001054252">
    <property type="component" value="Unassembled WGS sequence"/>
</dbReference>
<dbReference type="GO" id="GO:0008270">
    <property type="term" value="F:zinc ion binding"/>
    <property type="evidence" value="ECO:0007669"/>
    <property type="project" value="UniProtKB-KW"/>
</dbReference>
<dbReference type="InterPro" id="IPR001878">
    <property type="entry name" value="Znf_CCHC"/>
</dbReference>
<dbReference type="PANTHER" id="PTHR34676">
    <property type="entry name" value="DUF4219 DOMAIN-CONTAINING PROTEIN-RELATED"/>
    <property type="match status" value="1"/>
</dbReference>
<dbReference type="InterPro" id="IPR036875">
    <property type="entry name" value="Znf_CCHC_sf"/>
</dbReference>
<keyword evidence="1" id="KW-0862">Zinc</keyword>
<evidence type="ECO:0000313" key="3">
    <source>
        <dbReference type="EMBL" id="GKV15815.1"/>
    </source>
</evidence>
<dbReference type="PANTHER" id="PTHR34676:SF8">
    <property type="entry name" value="TRANSMEMBRANE PROTEIN"/>
    <property type="match status" value="1"/>
</dbReference>